<dbReference type="PANTHER" id="PTHR34130:SF5">
    <property type="entry name" value="OS08G0243800 PROTEIN"/>
    <property type="match status" value="1"/>
</dbReference>
<sequence length="209" mass="23860">MAVHSKIDGRDHTVERGPFEFCSFSDSPDSPPALCAAADIFLAGKILPFGAPPPKRYQISEGELRRRDLLQVDHRTTRCTTDDACLWGGAQSKAGYRRLRKVSDCDGKGLEKPTAARTQKEPHRPRWFLFVLGSMRVPETMDMGNIRNRQRRRRSRDSEPGGDVGRGTWRLLRSLSCRRLESAAVELRIPRERLVISHLRVDRDLRVDR</sequence>
<organism evidence="2 3">
    <name type="scientific">Zingiber officinale</name>
    <name type="common">Ginger</name>
    <name type="synonym">Amomum zingiber</name>
    <dbReference type="NCBI Taxonomy" id="94328"/>
    <lineage>
        <taxon>Eukaryota</taxon>
        <taxon>Viridiplantae</taxon>
        <taxon>Streptophyta</taxon>
        <taxon>Embryophyta</taxon>
        <taxon>Tracheophyta</taxon>
        <taxon>Spermatophyta</taxon>
        <taxon>Magnoliopsida</taxon>
        <taxon>Liliopsida</taxon>
        <taxon>Zingiberales</taxon>
        <taxon>Zingiberaceae</taxon>
        <taxon>Zingiber</taxon>
    </lineage>
</organism>
<dbReference type="Proteomes" id="UP000734854">
    <property type="component" value="Unassembled WGS sequence"/>
</dbReference>
<evidence type="ECO:0000313" key="3">
    <source>
        <dbReference type="Proteomes" id="UP000734854"/>
    </source>
</evidence>
<reference evidence="2 3" key="1">
    <citation type="submission" date="2020-08" db="EMBL/GenBank/DDBJ databases">
        <title>Plant Genome Project.</title>
        <authorList>
            <person name="Zhang R.-G."/>
        </authorList>
    </citation>
    <scope>NUCLEOTIDE SEQUENCE [LARGE SCALE GENOMIC DNA]</scope>
    <source>
        <tissue evidence="2">Rhizome</tissue>
    </source>
</reference>
<keyword evidence="3" id="KW-1185">Reference proteome</keyword>
<dbReference type="EMBL" id="JACMSC010000022">
    <property type="protein sequence ID" value="KAG6469033.1"/>
    <property type="molecule type" value="Genomic_DNA"/>
</dbReference>
<gene>
    <name evidence="2" type="ORF">ZIOFF_073731</name>
</gene>
<evidence type="ECO:0000256" key="1">
    <source>
        <dbReference type="SAM" id="MobiDB-lite"/>
    </source>
</evidence>
<accession>A0A8J5EMM3</accession>
<proteinExistence type="predicted"/>
<feature type="region of interest" description="Disordered" evidence="1">
    <location>
        <begin position="142"/>
        <end position="163"/>
    </location>
</feature>
<protein>
    <submittedName>
        <fullName evidence="2">Uncharacterized protein</fullName>
    </submittedName>
</protein>
<evidence type="ECO:0000313" key="2">
    <source>
        <dbReference type="EMBL" id="KAG6469033.1"/>
    </source>
</evidence>
<comment type="caution">
    <text evidence="2">The sequence shown here is derived from an EMBL/GenBank/DDBJ whole genome shotgun (WGS) entry which is preliminary data.</text>
</comment>
<name>A0A8J5EMM3_ZINOF</name>
<dbReference type="AlphaFoldDB" id="A0A8J5EMM3"/>
<dbReference type="PANTHER" id="PTHR34130">
    <property type="entry name" value="OS08G0243800 PROTEIN"/>
    <property type="match status" value="1"/>
</dbReference>